<dbReference type="NCBIfam" id="TIGR03630">
    <property type="entry name" value="uS17_arch"/>
    <property type="match status" value="1"/>
</dbReference>
<keyword evidence="4 6" id="KW-0689">Ribosomal protein</keyword>
<dbReference type="GO" id="GO:0003735">
    <property type="term" value="F:structural constituent of ribosome"/>
    <property type="evidence" value="ECO:0007669"/>
    <property type="project" value="UniProtKB-UniRule"/>
</dbReference>
<reference evidence="7 8" key="1">
    <citation type="submission" date="2017-04" db="EMBL/GenBank/DDBJ databases">
        <title>Novel microbial lineages endemic to geothermal iron-oxide mats fill important gaps in the evolutionary history of Archaea.</title>
        <authorList>
            <person name="Jay Z.J."/>
            <person name="Beam J.P."/>
            <person name="Dlakic M."/>
            <person name="Rusch D.B."/>
            <person name="Kozubal M.A."/>
            <person name="Inskeep W.P."/>
        </authorList>
    </citation>
    <scope>NUCLEOTIDE SEQUENCE [LARGE SCALE GENOMIC DNA]</scope>
    <source>
        <strain evidence="7">OSP_D</strain>
    </source>
</reference>
<dbReference type="InterPro" id="IPR000266">
    <property type="entry name" value="Ribosomal_uS17"/>
</dbReference>
<evidence type="ECO:0000256" key="6">
    <source>
        <dbReference type="HAMAP-Rule" id="MF_01345"/>
    </source>
</evidence>
<dbReference type="HAMAP" id="MF_01345_A">
    <property type="entry name" value="Ribosomal_uS17_A"/>
    <property type="match status" value="1"/>
</dbReference>
<dbReference type="GO" id="GO:0006412">
    <property type="term" value="P:translation"/>
    <property type="evidence" value="ECO:0007669"/>
    <property type="project" value="UniProtKB-UniRule"/>
</dbReference>
<dbReference type="CDD" id="cd00364">
    <property type="entry name" value="Ribosomal_uS17"/>
    <property type="match status" value="1"/>
</dbReference>
<comment type="subunit">
    <text evidence="6">Part of the 30S ribosomal subunit.</text>
</comment>
<accession>A0A2R6AVW6</accession>
<dbReference type="Pfam" id="PF00366">
    <property type="entry name" value="Ribosomal_S17"/>
    <property type="match status" value="1"/>
</dbReference>
<dbReference type="PRINTS" id="PR00973">
    <property type="entry name" value="RIBOSOMALS17"/>
</dbReference>
<dbReference type="GO" id="GO:0022627">
    <property type="term" value="C:cytosolic small ribosomal subunit"/>
    <property type="evidence" value="ECO:0007669"/>
    <property type="project" value="UniProtKB-UniRule"/>
</dbReference>
<evidence type="ECO:0000256" key="2">
    <source>
        <dbReference type="ARBA" id="ARBA00022730"/>
    </source>
</evidence>
<keyword evidence="2 6" id="KW-0699">rRNA-binding</keyword>
<dbReference type="EMBL" id="NEXE01000057">
    <property type="protein sequence ID" value="PSN90520.1"/>
    <property type="molecule type" value="Genomic_DNA"/>
</dbReference>
<dbReference type="AlphaFoldDB" id="A0A2R6AVW6"/>
<comment type="similarity">
    <text evidence="1 6">Belongs to the universal ribosomal protein uS17 family.</text>
</comment>
<evidence type="ECO:0000256" key="4">
    <source>
        <dbReference type="ARBA" id="ARBA00022980"/>
    </source>
</evidence>
<evidence type="ECO:0000256" key="3">
    <source>
        <dbReference type="ARBA" id="ARBA00022884"/>
    </source>
</evidence>
<organism evidence="7 8">
    <name type="scientific">Candidatus Marsarchaeota G2 archaeon OSP_D</name>
    <dbReference type="NCBI Taxonomy" id="1978157"/>
    <lineage>
        <taxon>Archaea</taxon>
        <taxon>Candidatus Marsarchaeota</taxon>
        <taxon>Candidatus Marsarchaeota group 2</taxon>
    </lineage>
</organism>
<dbReference type="InterPro" id="IPR012340">
    <property type="entry name" value="NA-bd_OB-fold"/>
</dbReference>
<dbReference type="SUPFAM" id="SSF50249">
    <property type="entry name" value="Nucleic acid-binding proteins"/>
    <property type="match status" value="1"/>
</dbReference>
<dbReference type="Proteomes" id="UP000240322">
    <property type="component" value="Unassembled WGS sequence"/>
</dbReference>
<dbReference type="Gene3D" id="2.40.50.1000">
    <property type="match status" value="1"/>
</dbReference>
<comment type="caution">
    <text evidence="7">The sequence shown here is derived from an EMBL/GenBank/DDBJ whole genome shotgun (WGS) entry which is preliminary data.</text>
</comment>
<dbReference type="NCBIfam" id="NF006345">
    <property type="entry name" value="PRK08572.1"/>
    <property type="match status" value="1"/>
</dbReference>
<sequence>MVAAKNIGITGVLAPVKSCNDANCPYHGYLKVRGIILESKVYQMRSKNMVVVEREYTFYNKKYQRYERRRSRIHAHLPPCVDVNIGDVVLIGESRPIAKSVSFVVLGRRL</sequence>
<evidence type="ECO:0000313" key="7">
    <source>
        <dbReference type="EMBL" id="PSN90520.1"/>
    </source>
</evidence>
<evidence type="ECO:0000256" key="5">
    <source>
        <dbReference type="ARBA" id="ARBA00023274"/>
    </source>
</evidence>
<gene>
    <name evidence="6" type="primary">rps17</name>
    <name evidence="7" type="ORF">B9Q03_06665</name>
</gene>
<keyword evidence="5 6" id="KW-0687">Ribonucleoprotein</keyword>
<dbReference type="PANTHER" id="PTHR10744:SF9">
    <property type="entry name" value="40S RIBOSOMAL PROTEIN S11-RELATED"/>
    <property type="match status" value="1"/>
</dbReference>
<keyword evidence="3 6" id="KW-0694">RNA-binding</keyword>
<dbReference type="InterPro" id="IPR028333">
    <property type="entry name" value="Ribosomal_uS17_arc/euk"/>
</dbReference>
<protein>
    <recommendedName>
        <fullName evidence="6">Small ribosomal subunit protein uS17</fullName>
    </recommendedName>
</protein>
<dbReference type="GO" id="GO:0019843">
    <property type="term" value="F:rRNA binding"/>
    <property type="evidence" value="ECO:0007669"/>
    <property type="project" value="UniProtKB-UniRule"/>
</dbReference>
<proteinExistence type="inferred from homology"/>
<comment type="function">
    <text evidence="6">One of the primary rRNA binding proteins, it binds specifically to the 5'-end of 16S ribosomal RNA.</text>
</comment>
<name>A0A2R6AVW6_9ARCH</name>
<evidence type="ECO:0000256" key="1">
    <source>
        <dbReference type="ARBA" id="ARBA00010254"/>
    </source>
</evidence>
<evidence type="ECO:0000313" key="8">
    <source>
        <dbReference type="Proteomes" id="UP000240322"/>
    </source>
</evidence>
<dbReference type="PANTHER" id="PTHR10744">
    <property type="entry name" value="40S RIBOSOMAL PROTEIN S11 FAMILY MEMBER"/>
    <property type="match status" value="1"/>
</dbReference>
<dbReference type="InterPro" id="IPR019978">
    <property type="entry name" value="Ribosomal_uS17_archaeal"/>
</dbReference>